<sequence length="45" mass="4839">MVTGAGMIGYVLIGSVLGAHAKRLANAKDQMTRMLDFFISRKVIG</sequence>
<name>M7XUQ4_9BACT</name>
<keyword evidence="2" id="KW-1185">Reference proteome</keyword>
<dbReference type="STRING" id="1239962.C943_01489"/>
<evidence type="ECO:0000313" key="2">
    <source>
        <dbReference type="Proteomes" id="UP000010953"/>
    </source>
</evidence>
<organism evidence="1 2">
    <name type="scientific">Mariniradius saccharolyticus AK6</name>
    <dbReference type="NCBI Taxonomy" id="1239962"/>
    <lineage>
        <taxon>Bacteria</taxon>
        <taxon>Pseudomonadati</taxon>
        <taxon>Bacteroidota</taxon>
        <taxon>Cytophagia</taxon>
        <taxon>Cytophagales</taxon>
        <taxon>Cyclobacteriaceae</taxon>
        <taxon>Mariniradius</taxon>
    </lineage>
</organism>
<dbReference type="Proteomes" id="UP000010953">
    <property type="component" value="Unassembled WGS sequence"/>
</dbReference>
<accession>M7XUQ4</accession>
<reference evidence="1" key="1">
    <citation type="submission" date="2013-01" db="EMBL/GenBank/DDBJ databases">
        <title>Genome assembly of Mariniradius saccharolyticus AK6.</title>
        <authorList>
            <person name="Vaidya B."/>
            <person name="Khatri I."/>
            <person name="Tanuku N.R.S."/>
            <person name="Subramanian S."/>
            <person name="Pinnaka A."/>
        </authorList>
    </citation>
    <scope>NUCLEOTIDE SEQUENCE [LARGE SCALE GENOMIC DNA]</scope>
    <source>
        <strain evidence="1">AK6</strain>
    </source>
</reference>
<dbReference type="EMBL" id="AMZY02000014">
    <property type="protein sequence ID" value="EMS32227.1"/>
    <property type="molecule type" value="Genomic_DNA"/>
</dbReference>
<gene>
    <name evidence="1" type="ORF">C943_01489</name>
</gene>
<evidence type="ECO:0000313" key="1">
    <source>
        <dbReference type="EMBL" id="EMS32227.1"/>
    </source>
</evidence>
<protein>
    <submittedName>
        <fullName evidence="1">Uncharacterized protein</fullName>
    </submittedName>
</protein>
<comment type="caution">
    <text evidence="1">The sequence shown here is derived from an EMBL/GenBank/DDBJ whole genome shotgun (WGS) entry which is preliminary data.</text>
</comment>
<proteinExistence type="predicted"/>
<dbReference type="InParanoid" id="M7XUQ4"/>
<dbReference type="AlphaFoldDB" id="M7XUQ4"/>